<evidence type="ECO:0000313" key="1">
    <source>
        <dbReference type="EMBL" id="MEY8039967.1"/>
    </source>
</evidence>
<dbReference type="RefSeq" id="WP_345363151.1">
    <property type="nucleotide sequence ID" value="NZ_BAABII010000009.1"/>
</dbReference>
<name>A0ABV4CIZ1_9PSEU</name>
<evidence type="ECO:0000313" key="2">
    <source>
        <dbReference type="Proteomes" id="UP001564626"/>
    </source>
</evidence>
<dbReference type="EMBL" id="JBGEHV010000016">
    <property type="protein sequence ID" value="MEY8039967.1"/>
    <property type="molecule type" value="Genomic_DNA"/>
</dbReference>
<proteinExistence type="predicted"/>
<reference evidence="1 2" key="1">
    <citation type="submission" date="2024-08" db="EMBL/GenBank/DDBJ databases">
        <title>Genome mining of Saccharopolyspora cebuensis PGLac3 from Nigerian medicinal plant.</title>
        <authorList>
            <person name="Ezeobiora C.E."/>
            <person name="Igbokwe N.H."/>
            <person name="Amin D.H."/>
            <person name="Mendie U.E."/>
        </authorList>
    </citation>
    <scope>NUCLEOTIDE SEQUENCE [LARGE SCALE GENOMIC DNA]</scope>
    <source>
        <strain evidence="1 2">PGLac3</strain>
    </source>
</reference>
<sequence>MPATNGRLVAARTAAMLTQESLAGLANAQVERDTGKPGAMDADYVSKLERGVHHWPGKDYRRALRTVLGASEDRDLGFYSTRSKAATVVGDPAEAAQGSDDVKRQAFLRALAATAAGMAVGDPVAEAVGRAGSGDTPARVGATEVEQVDHAIELFGEWQDLYGGGVCKDALAGQVRWATSLLGAQATEKVRNQLYRSVGFLVDIAGWGAFDAGHHDTARSYFRLALGCAEQADDWGLRANVLSDMARQAIYVNRPDDGLSLIELAQVRQDRQTPTVRSMLATVHARALAKVGRGEDCYRAVMGAEDSFGDRRVGDDPPWITYFNSADLAGDTGHALLDVALDGEHVDAARDRLRRSVDTYSQAQARARAFSLGKLAILELSVGDADRGVDYGEQALAAEAPLKSQRARDDLAELRKALRARREVPGAPELRSRLTRALRSA</sequence>
<protein>
    <submittedName>
        <fullName evidence="1">Multiprotein-bridging factor 1 family protein</fullName>
    </submittedName>
</protein>
<accession>A0ABV4CIZ1</accession>
<comment type="caution">
    <text evidence="1">The sequence shown here is derived from an EMBL/GenBank/DDBJ whole genome shotgun (WGS) entry which is preliminary data.</text>
</comment>
<gene>
    <name evidence="1" type="ORF">AB8O55_11220</name>
</gene>
<keyword evidence="2" id="KW-1185">Reference proteome</keyword>
<dbReference type="Proteomes" id="UP001564626">
    <property type="component" value="Unassembled WGS sequence"/>
</dbReference>
<organism evidence="1 2">
    <name type="scientific">Saccharopolyspora cebuensis</name>
    <dbReference type="NCBI Taxonomy" id="418759"/>
    <lineage>
        <taxon>Bacteria</taxon>
        <taxon>Bacillati</taxon>
        <taxon>Actinomycetota</taxon>
        <taxon>Actinomycetes</taxon>
        <taxon>Pseudonocardiales</taxon>
        <taxon>Pseudonocardiaceae</taxon>
        <taxon>Saccharopolyspora</taxon>
    </lineage>
</organism>